<feature type="transmembrane region" description="Helical" evidence="5">
    <location>
        <begin position="176"/>
        <end position="196"/>
    </location>
</feature>
<comment type="caution">
    <text evidence="7">The sequence shown here is derived from an EMBL/GenBank/DDBJ whole genome shotgun (WGS) entry which is preliminary data.</text>
</comment>
<protein>
    <submittedName>
        <fullName evidence="7">ABC transporter permease</fullName>
    </submittedName>
</protein>
<accession>A0A3A4FYU6</accession>
<evidence type="ECO:0000256" key="2">
    <source>
        <dbReference type="ARBA" id="ARBA00022692"/>
    </source>
</evidence>
<evidence type="ECO:0000313" key="7">
    <source>
        <dbReference type="EMBL" id="RJN31209.1"/>
    </source>
</evidence>
<dbReference type="OrthoDB" id="160207at2"/>
<feature type="transmembrane region" description="Helical" evidence="5">
    <location>
        <begin position="39"/>
        <end position="57"/>
    </location>
</feature>
<proteinExistence type="predicted"/>
<reference evidence="7 8" key="1">
    <citation type="submission" date="2018-09" db="EMBL/GenBank/DDBJ databases">
        <title>Nesterenkonia natronophila sp. nov., an alkaliphilic actinobacteriume isolated from a soda lake, and emended description of the genus Nesterenkonia.</title>
        <authorList>
            <person name="Menes R.J."/>
            <person name="Iriarte A."/>
        </authorList>
    </citation>
    <scope>NUCLEOTIDE SEQUENCE [LARGE SCALE GENOMIC DNA]</scope>
    <source>
        <strain evidence="7 8">M8</strain>
    </source>
</reference>
<feature type="transmembrane region" description="Helical" evidence="5">
    <location>
        <begin position="113"/>
        <end position="140"/>
    </location>
</feature>
<keyword evidence="2 5" id="KW-0812">Transmembrane</keyword>
<dbReference type="GO" id="GO:0016020">
    <property type="term" value="C:membrane"/>
    <property type="evidence" value="ECO:0007669"/>
    <property type="project" value="UniProtKB-SubCell"/>
</dbReference>
<gene>
    <name evidence="7" type="ORF">D3250_10185</name>
</gene>
<keyword evidence="4 5" id="KW-0472">Membrane</keyword>
<evidence type="ECO:0000256" key="4">
    <source>
        <dbReference type="ARBA" id="ARBA00023136"/>
    </source>
</evidence>
<keyword evidence="8" id="KW-1185">Reference proteome</keyword>
<dbReference type="InterPro" id="IPR013525">
    <property type="entry name" value="ABC2_TM"/>
</dbReference>
<evidence type="ECO:0000256" key="3">
    <source>
        <dbReference type="ARBA" id="ARBA00022989"/>
    </source>
</evidence>
<dbReference type="EMBL" id="QYZP01000003">
    <property type="protein sequence ID" value="RJN31209.1"/>
    <property type="molecule type" value="Genomic_DNA"/>
</dbReference>
<feature type="transmembrane region" description="Helical" evidence="5">
    <location>
        <begin position="69"/>
        <end position="92"/>
    </location>
</feature>
<sequence length="254" mass="26107">MNQPEAPTLPRSRPAAAHRRVLAHGLYEARLTLRNGEQLLVSLILPLLVLIGLHRAHAVTDIVPGIDTIAPGVLSLAVMASAFAGAAIATGFERQYGVLAYLATTPLGATGLILGKSLAVLCVIAVQVLVLGSAGFFLGWSPEPLGIIWMFGVVIMGAATFTALGLLLAGTVRAEATLALANVAWVLMGAAGGAVLPLEHDGAGALLLALPSAALGEAVRGATMEGRLAVVPILILAAWALAAILAARKWFTWK</sequence>
<feature type="transmembrane region" description="Helical" evidence="5">
    <location>
        <begin position="146"/>
        <end position="169"/>
    </location>
</feature>
<dbReference type="Proteomes" id="UP000266615">
    <property type="component" value="Unassembled WGS sequence"/>
</dbReference>
<dbReference type="PANTHER" id="PTHR43229">
    <property type="entry name" value="NODULATION PROTEIN J"/>
    <property type="match status" value="1"/>
</dbReference>
<comment type="subcellular location">
    <subcellularLocation>
        <location evidence="1">Membrane</location>
        <topology evidence="1">Multi-pass membrane protein</topology>
    </subcellularLocation>
</comment>
<evidence type="ECO:0000313" key="8">
    <source>
        <dbReference type="Proteomes" id="UP000266615"/>
    </source>
</evidence>
<keyword evidence="3 5" id="KW-1133">Transmembrane helix</keyword>
<dbReference type="InterPro" id="IPR051784">
    <property type="entry name" value="Nod_factor_ABC_transporter"/>
</dbReference>
<dbReference type="AlphaFoldDB" id="A0A3A4FYU6"/>
<dbReference type="RefSeq" id="WP_119903276.1">
    <property type="nucleotide sequence ID" value="NZ_QYZP01000003.1"/>
</dbReference>
<dbReference type="GO" id="GO:0140359">
    <property type="term" value="F:ABC-type transporter activity"/>
    <property type="evidence" value="ECO:0007669"/>
    <property type="project" value="InterPro"/>
</dbReference>
<evidence type="ECO:0000256" key="5">
    <source>
        <dbReference type="SAM" id="Phobius"/>
    </source>
</evidence>
<feature type="transmembrane region" description="Helical" evidence="5">
    <location>
        <begin position="228"/>
        <end position="247"/>
    </location>
</feature>
<feature type="domain" description="ABC-2 type transporter transmembrane" evidence="6">
    <location>
        <begin position="30"/>
        <end position="199"/>
    </location>
</feature>
<name>A0A3A4FYU6_9MICC</name>
<organism evidence="7 8">
    <name type="scientific">Nesterenkonia natronophila</name>
    <dbReference type="NCBI Taxonomy" id="2174932"/>
    <lineage>
        <taxon>Bacteria</taxon>
        <taxon>Bacillati</taxon>
        <taxon>Actinomycetota</taxon>
        <taxon>Actinomycetes</taxon>
        <taxon>Micrococcales</taxon>
        <taxon>Micrococcaceae</taxon>
        <taxon>Nesterenkonia</taxon>
    </lineage>
</organism>
<dbReference type="Pfam" id="PF01061">
    <property type="entry name" value="ABC2_membrane"/>
    <property type="match status" value="1"/>
</dbReference>
<evidence type="ECO:0000256" key="1">
    <source>
        <dbReference type="ARBA" id="ARBA00004141"/>
    </source>
</evidence>
<evidence type="ECO:0000259" key="6">
    <source>
        <dbReference type="Pfam" id="PF01061"/>
    </source>
</evidence>
<dbReference type="PANTHER" id="PTHR43229:SF2">
    <property type="entry name" value="NODULATION PROTEIN J"/>
    <property type="match status" value="1"/>
</dbReference>